<evidence type="ECO:0000256" key="6">
    <source>
        <dbReference type="ARBA" id="ARBA00035206"/>
    </source>
</evidence>
<keyword evidence="4 8" id="KW-0689">Ribosomal protein</keyword>
<dbReference type="AlphaFoldDB" id="A0A0F7K5S0"/>
<evidence type="ECO:0000256" key="2">
    <source>
        <dbReference type="ARBA" id="ARBA00022730"/>
    </source>
</evidence>
<accession>A0A0F7K5S0</accession>
<dbReference type="PROSITE" id="PS01108">
    <property type="entry name" value="RIBOSOMAL_L24"/>
    <property type="match status" value="1"/>
</dbReference>
<dbReference type="GO" id="GO:1990904">
    <property type="term" value="C:ribonucleoprotein complex"/>
    <property type="evidence" value="ECO:0007669"/>
    <property type="project" value="UniProtKB-KW"/>
</dbReference>
<dbReference type="PATRIC" id="fig|1543721.4.peg.3006"/>
<dbReference type="InterPro" id="IPR057264">
    <property type="entry name" value="Ribosomal_uL24_C"/>
</dbReference>
<proteinExistence type="inferred from homology"/>
<protein>
    <recommendedName>
        <fullName evidence="6 8">Large ribosomal subunit protein uL24</fullName>
    </recommendedName>
</protein>
<keyword evidence="2 8" id="KW-0699">rRNA-binding</keyword>
<keyword evidence="12" id="KW-1185">Reference proteome</keyword>
<sequence>MRKIKKGDQVVVLAGKDKGKQGTVLRVIDNKVIVENINIVKKHTKANPQKGEQGGILDKEMPIDASNVAVYNPNTGKADRVGIKILEDGRKVRYFKSNGEVVDI</sequence>
<gene>
    <name evidence="8 11" type="primary">rplX</name>
    <name evidence="11" type="ORF">AAY24_14540</name>
</gene>
<comment type="function">
    <text evidence="8">One of two assembly initiator proteins, it binds directly to the 5'-end of the 23S rRNA, where it nucleates assembly of the 50S subunit.</text>
</comment>
<keyword evidence="5 8" id="KW-0687">Ribonucleoprotein</keyword>
<evidence type="ECO:0000313" key="12">
    <source>
        <dbReference type="Proteomes" id="UP000034410"/>
    </source>
</evidence>
<name>A0A0F7K5S0_9GAMM</name>
<dbReference type="PANTHER" id="PTHR12903">
    <property type="entry name" value="MITOCHONDRIAL RIBOSOMAL PROTEIN L24"/>
    <property type="match status" value="1"/>
</dbReference>
<dbReference type="OrthoDB" id="9807419at2"/>
<dbReference type="InterPro" id="IPR005824">
    <property type="entry name" value="KOW"/>
</dbReference>
<evidence type="ECO:0000256" key="9">
    <source>
        <dbReference type="RuleBase" id="RU003477"/>
    </source>
</evidence>
<dbReference type="Proteomes" id="UP000034410">
    <property type="component" value="Chromosome"/>
</dbReference>
<dbReference type="InterPro" id="IPR008991">
    <property type="entry name" value="Translation_prot_SH3-like_sf"/>
</dbReference>
<evidence type="ECO:0000256" key="7">
    <source>
        <dbReference type="ARBA" id="ARBA00058688"/>
    </source>
</evidence>
<dbReference type="InterPro" id="IPR041988">
    <property type="entry name" value="Ribosomal_uL24_KOW"/>
</dbReference>
<dbReference type="GO" id="GO:0005840">
    <property type="term" value="C:ribosome"/>
    <property type="evidence" value="ECO:0007669"/>
    <property type="project" value="UniProtKB-KW"/>
</dbReference>
<dbReference type="InterPro" id="IPR003256">
    <property type="entry name" value="Ribosomal_uL24"/>
</dbReference>
<dbReference type="HAMAP" id="MF_01326_B">
    <property type="entry name" value="Ribosomal_uL24_B"/>
    <property type="match status" value="1"/>
</dbReference>
<evidence type="ECO:0000256" key="8">
    <source>
        <dbReference type="HAMAP-Rule" id="MF_01326"/>
    </source>
</evidence>
<evidence type="ECO:0000256" key="4">
    <source>
        <dbReference type="ARBA" id="ARBA00022980"/>
    </source>
</evidence>
<dbReference type="GO" id="GO:0003735">
    <property type="term" value="F:structural constituent of ribosome"/>
    <property type="evidence" value="ECO:0007669"/>
    <property type="project" value="InterPro"/>
</dbReference>
<dbReference type="RefSeq" id="WP_046861342.1">
    <property type="nucleotide sequence ID" value="NZ_CP011412.1"/>
</dbReference>
<dbReference type="GO" id="GO:0006412">
    <property type="term" value="P:translation"/>
    <property type="evidence" value="ECO:0007669"/>
    <property type="project" value="UniProtKB-UniRule"/>
</dbReference>
<dbReference type="GO" id="GO:0019843">
    <property type="term" value="F:rRNA binding"/>
    <property type="evidence" value="ECO:0007669"/>
    <property type="project" value="UniProtKB-UniRule"/>
</dbReference>
<comment type="similarity">
    <text evidence="1 8 9">Belongs to the universal ribosomal protein uL24 family.</text>
</comment>
<organism evidence="11 12">
    <name type="scientific">Sedimenticola thiotaurini</name>
    <dbReference type="NCBI Taxonomy" id="1543721"/>
    <lineage>
        <taxon>Bacteria</taxon>
        <taxon>Pseudomonadati</taxon>
        <taxon>Pseudomonadota</taxon>
        <taxon>Gammaproteobacteria</taxon>
        <taxon>Chromatiales</taxon>
        <taxon>Sedimenticolaceae</taxon>
        <taxon>Sedimenticola</taxon>
    </lineage>
</organism>
<dbReference type="KEGG" id="seds:AAY24_14540"/>
<evidence type="ECO:0000256" key="3">
    <source>
        <dbReference type="ARBA" id="ARBA00022884"/>
    </source>
</evidence>
<dbReference type="Pfam" id="PF00467">
    <property type="entry name" value="KOW"/>
    <property type="match status" value="1"/>
</dbReference>
<evidence type="ECO:0000256" key="5">
    <source>
        <dbReference type="ARBA" id="ARBA00023274"/>
    </source>
</evidence>
<dbReference type="NCBIfam" id="TIGR01079">
    <property type="entry name" value="rplX_bact"/>
    <property type="match status" value="1"/>
</dbReference>
<evidence type="ECO:0000256" key="1">
    <source>
        <dbReference type="ARBA" id="ARBA00010618"/>
    </source>
</evidence>
<keyword evidence="3 8" id="KW-0694">RNA-binding</keyword>
<dbReference type="EMBL" id="CP011412">
    <property type="protein sequence ID" value="AKH22293.1"/>
    <property type="molecule type" value="Genomic_DNA"/>
</dbReference>
<comment type="subunit">
    <text evidence="8">Part of the 50S ribosomal subunit.</text>
</comment>
<dbReference type="Pfam" id="PF17136">
    <property type="entry name" value="ribosomal_L24"/>
    <property type="match status" value="1"/>
</dbReference>
<evidence type="ECO:0000313" key="11">
    <source>
        <dbReference type="EMBL" id="AKH22293.1"/>
    </source>
</evidence>
<dbReference type="SUPFAM" id="SSF50104">
    <property type="entry name" value="Translation proteins SH3-like domain"/>
    <property type="match status" value="1"/>
</dbReference>
<dbReference type="Gene3D" id="2.30.30.30">
    <property type="match status" value="1"/>
</dbReference>
<reference evidence="11 12" key="1">
    <citation type="journal article" date="2015" name="Genome Announc.">
        <title>Complete Genome Sequence of Sedimenticola thiotaurini Strain SIP-G1, a Polyphosphate- and Polyhydroxyalkanoate-Accumulating Sulfur-Oxidizing Gammaproteobacterium Isolated from Salt Marsh Sediments.</title>
        <authorList>
            <person name="Flood B.E."/>
            <person name="Jones D.S."/>
            <person name="Bailey J.V."/>
        </authorList>
    </citation>
    <scope>NUCLEOTIDE SEQUENCE [LARGE SCALE GENOMIC DNA]</scope>
    <source>
        <strain evidence="11 12">SIP-G1</strain>
    </source>
</reference>
<dbReference type="InterPro" id="IPR014722">
    <property type="entry name" value="Rib_uL2_dom2"/>
</dbReference>
<dbReference type="CDD" id="cd06089">
    <property type="entry name" value="KOW_RPL26"/>
    <property type="match status" value="1"/>
</dbReference>
<feature type="domain" description="KOW" evidence="10">
    <location>
        <begin position="3"/>
        <end position="30"/>
    </location>
</feature>
<dbReference type="InterPro" id="IPR005825">
    <property type="entry name" value="Ribosomal_uL24_CS"/>
</dbReference>
<comment type="function">
    <text evidence="7 8">One of the proteins that surrounds the polypeptide exit tunnel on the outside of the subunit.</text>
</comment>
<dbReference type="FunFam" id="2.30.30.30:FF:000004">
    <property type="entry name" value="50S ribosomal protein L24"/>
    <property type="match status" value="1"/>
</dbReference>
<dbReference type="SMART" id="SM00739">
    <property type="entry name" value="KOW"/>
    <property type="match status" value="1"/>
</dbReference>
<evidence type="ECO:0000259" key="10">
    <source>
        <dbReference type="SMART" id="SM00739"/>
    </source>
</evidence>